<dbReference type="SUPFAM" id="SSF56112">
    <property type="entry name" value="Protein kinase-like (PK-like)"/>
    <property type="match status" value="1"/>
</dbReference>
<dbReference type="GO" id="GO:0004674">
    <property type="term" value="F:protein serine/threonine kinase activity"/>
    <property type="evidence" value="ECO:0007669"/>
    <property type="project" value="TreeGrafter"/>
</dbReference>
<comment type="caution">
    <text evidence="8">The sequence shown here is derived from an EMBL/GenBank/DDBJ whole genome shotgun (WGS) entry which is preliminary data.</text>
</comment>
<evidence type="ECO:0000313" key="8">
    <source>
        <dbReference type="EMBL" id="GGP06489.1"/>
    </source>
</evidence>
<evidence type="ECO:0000256" key="5">
    <source>
        <dbReference type="SAM" id="MobiDB-lite"/>
    </source>
</evidence>
<keyword evidence="4" id="KW-0067">ATP-binding</keyword>
<organism evidence="8 9">
    <name type="scientific">Nonomuraea glycinis</name>
    <dbReference type="NCBI Taxonomy" id="2047744"/>
    <lineage>
        <taxon>Bacteria</taxon>
        <taxon>Bacillati</taxon>
        <taxon>Actinomycetota</taxon>
        <taxon>Actinomycetes</taxon>
        <taxon>Streptosporangiales</taxon>
        <taxon>Streptosporangiaceae</taxon>
        <taxon>Nonomuraea</taxon>
    </lineage>
</organism>
<dbReference type="Proteomes" id="UP000660745">
    <property type="component" value="Unassembled WGS sequence"/>
</dbReference>
<keyword evidence="6" id="KW-1133">Transmembrane helix</keyword>
<accession>A0A918E686</accession>
<proteinExistence type="predicted"/>
<dbReference type="Pfam" id="PF00069">
    <property type="entry name" value="Pkinase"/>
    <property type="match status" value="1"/>
</dbReference>
<keyword evidence="9" id="KW-1185">Reference proteome</keyword>
<sequence>MLGGYAIRGRLGEGERGVVYLGAGDDGGQVAIKWLRPHLAGDPVAARRFTREAALARRVAPFCTAKVLATGVHEDRPYIVSEYVDGPSLRQAVARDGPWAGSGLHRLAIGTATALAAIHQAGIVHRAFDPDNVLLGGEGPRVIDFGRAQAFDGQMFDGQAFDAQTFDVNAFEAGAFDADVAIGAEPVGVPAFMAPEQLLGRAAGPAADMFAWASTLVFAADGVGPFAAGSAPEIARRVLYDEPVLTGLTEPLRGVVAICLAKDPARRPTAEQVILRLMEHPASGQRERERAAALVSGHRPGPPVEPVREKAAEPVREKAAEPVREKAGESVREKRRSGWVVGAVAVGVALVTTVAVVLVSGNDLDGRPRVRSTALTGTPAGSPTPTPVRTANLVSSPLPGTDATFFEHPSDTARLTTYSVYSAKAKQWVYYTRDSLSGKFRKYADVWESVLSPDGRYLARRGKRYRNGYDSVKITDKMTGRTSTVDVVRRPLSAYVQAWSRDSRRLLLNVGTPIKDSWQSTGFAIVDVTRRTATVAALRESRLSDIRYGFAPSGGGVVALAVGARRQALRFFDGDGRRLRSIPDVGAGVADYLFSPSGKKFVTNCPGLATGTACVYDSLSGLELERFDNRCTNLANWYDDDHLICWVRPDTGGQGHQAQVVDFTGNPVRVLVDAPTGAADLSVTYTYTD</sequence>
<keyword evidence="3 8" id="KW-0418">Kinase</keyword>
<feature type="compositionally biased region" description="Basic and acidic residues" evidence="5">
    <location>
        <begin position="306"/>
        <end position="330"/>
    </location>
</feature>
<keyword evidence="6" id="KW-0472">Membrane</keyword>
<protein>
    <submittedName>
        <fullName evidence="8">Protein kinase</fullName>
    </submittedName>
</protein>
<evidence type="ECO:0000256" key="1">
    <source>
        <dbReference type="ARBA" id="ARBA00022679"/>
    </source>
</evidence>
<dbReference type="PROSITE" id="PS50011">
    <property type="entry name" value="PROTEIN_KINASE_DOM"/>
    <property type="match status" value="1"/>
</dbReference>
<dbReference type="SUPFAM" id="SSF82171">
    <property type="entry name" value="DPP6 N-terminal domain-like"/>
    <property type="match status" value="1"/>
</dbReference>
<evidence type="ECO:0000256" key="3">
    <source>
        <dbReference type="ARBA" id="ARBA00022777"/>
    </source>
</evidence>
<dbReference type="EMBL" id="BMNK01000004">
    <property type="protein sequence ID" value="GGP06489.1"/>
    <property type="molecule type" value="Genomic_DNA"/>
</dbReference>
<dbReference type="GO" id="GO:0005524">
    <property type="term" value="F:ATP binding"/>
    <property type="evidence" value="ECO:0007669"/>
    <property type="project" value="UniProtKB-KW"/>
</dbReference>
<keyword evidence="1" id="KW-0808">Transferase</keyword>
<dbReference type="Gene3D" id="2.130.10.10">
    <property type="entry name" value="YVTN repeat-like/Quinoprotein amine dehydrogenase"/>
    <property type="match status" value="1"/>
</dbReference>
<dbReference type="InterPro" id="IPR000719">
    <property type="entry name" value="Prot_kinase_dom"/>
</dbReference>
<evidence type="ECO:0000313" key="9">
    <source>
        <dbReference type="Proteomes" id="UP000660745"/>
    </source>
</evidence>
<dbReference type="AlphaFoldDB" id="A0A918E686"/>
<feature type="region of interest" description="Disordered" evidence="5">
    <location>
        <begin position="369"/>
        <end position="389"/>
    </location>
</feature>
<dbReference type="Gene3D" id="3.30.200.20">
    <property type="entry name" value="Phosphorylase Kinase, domain 1"/>
    <property type="match status" value="1"/>
</dbReference>
<keyword evidence="2" id="KW-0547">Nucleotide-binding</keyword>
<reference evidence="8" key="1">
    <citation type="journal article" date="2014" name="Int. J. Syst. Evol. Microbiol.">
        <title>Complete genome sequence of Corynebacterium casei LMG S-19264T (=DSM 44701T), isolated from a smear-ripened cheese.</title>
        <authorList>
            <consortium name="US DOE Joint Genome Institute (JGI-PGF)"/>
            <person name="Walter F."/>
            <person name="Albersmeier A."/>
            <person name="Kalinowski J."/>
            <person name="Ruckert C."/>
        </authorList>
    </citation>
    <scope>NUCLEOTIDE SEQUENCE</scope>
    <source>
        <strain evidence="8">CGMCC 4.7430</strain>
    </source>
</reference>
<dbReference type="CDD" id="cd14014">
    <property type="entry name" value="STKc_PknB_like"/>
    <property type="match status" value="1"/>
</dbReference>
<name>A0A918E686_9ACTN</name>
<evidence type="ECO:0000256" key="6">
    <source>
        <dbReference type="SAM" id="Phobius"/>
    </source>
</evidence>
<feature type="compositionally biased region" description="Low complexity" evidence="5">
    <location>
        <begin position="373"/>
        <end position="383"/>
    </location>
</feature>
<evidence type="ECO:0000256" key="2">
    <source>
        <dbReference type="ARBA" id="ARBA00022741"/>
    </source>
</evidence>
<dbReference type="Gene3D" id="1.10.510.10">
    <property type="entry name" value="Transferase(Phosphotransferase) domain 1"/>
    <property type="match status" value="1"/>
</dbReference>
<gene>
    <name evidence="8" type="ORF">GCM10012278_30310</name>
</gene>
<dbReference type="PANTHER" id="PTHR43289:SF34">
    <property type="entry name" value="SERINE_THREONINE-PROTEIN KINASE YBDM-RELATED"/>
    <property type="match status" value="1"/>
</dbReference>
<evidence type="ECO:0000256" key="4">
    <source>
        <dbReference type="ARBA" id="ARBA00022840"/>
    </source>
</evidence>
<feature type="region of interest" description="Disordered" evidence="5">
    <location>
        <begin position="282"/>
        <end position="330"/>
    </location>
</feature>
<evidence type="ECO:0000259" key="7">
    <source>
        <dbReference type="PROSITE" id="PS50011"/>
    </source>
</evidence>
<reference evidence="8" key="2">
    <citation type="submission" date="2020-09" db="EMBL/GenBank/DDBJ databases">
        <authorList>
            <person name="Sun Q."/>
            <person name="Zhou Y."/>
        </authorList>
    </citation>
    <scope>NUCLEOTIDE SEQUENCE</scope>
    <source>
        <strain evidence="8">CGMCC 4.7430</strain>
    </source>
</reference>
<feature type="transmembrane region" description="Helical" evidence="6">
    <location>
        <begin position="339"/>
        <end position="359"/>
    </location>
</feature>
<dbReference type="PANTHER" id="PTHR43289">
    <property type="entry name" value="MITOGEN-ACTIVATED PROTEIN KINASE KINASE KINASE 20-RELATED"/>
    <property type="match status" value="1"/>
</dbReference>
<feature type="domain" description="Protein kinase" evidence="7">
    <location>
        <begin position="5"/>
        <end position="283"/>
    </location>
</feature>
<dbReference type="InterPro" id="IPR011009">
    <property type="entry name" value="Kinase-like_dom_sf"/>
</dbReference>
<keyword evidence="6" id="KW-0812">Transmembrane</keyword>
<dbReference type="InterPro" id="IPR015943">
    <property type="entry name" value="WD40/YVTN_repeat-like_dom_sf"/>
</dbReference>